<dbReference type="Proteomes" id="UP000053593">
    <property type="component" value="Unassembled WGS sequence"/>
</dbReference>
<feature type="region of interest" description="Disordered" evidence="1">
    <location>
        <begin position="1"/>
        <end position="43"/>
    </location>
</feature>
<dbReference type="HOGENOM" id="CLU_696491_0_0_1"/>
<organism evidence="2 3">
    <name type="scientific">Collybiopsis luxurians FD-317 M1</name>
    <dbReference type="NCBI Taxonomy" id="944289"/>
    <lineage>
        <taxon>Eukaryota</taxon>
        <taxon>Fungi</taxon>
        <taxon>Dikarya</taxon>
        <taxon>Basidiomycota</taxon>
        <taxon>Agaricomycotina</taxon>
        <taxon>Agaricomycetes</taxon>
        <taxon>Agaricomycetidae</taxon>
        <taxon>Agaricales</taxon>
        <taxon>Marasmiineae</taxon>
        <taxon>Omphalotaceae</taxon>
        <taxon>Collybiopsis</taxon>
        <taxon>Collybiopsis luxurians</taxon>
    </lineage>
</organism>
<dbReference type="EMBL" id="KN834780">
    <property type="protein sequence ID" value="KIK59378.1"/>
    <property type="molecule type" value="Genomic_DNA"/>
</dbReference>
<evidence type="ECO:0000313" key="3">
    <source>
        <dbReference type="Proteomes" id="UP000053593"/>
    </source>
</evidence>
<evidence type="ECO:0000313" key="2">
    <source>
        <dbReference type="EMBL" id="KIK59378.1"/>
    </source>
</evidence>
<evidence type="ECO:0000256" key="1">
    <source>
        <dbReference type="SAM" id="MobiDB-lite"/>
    </source>
</evidence>
<feature type="region of interest" description="Disordered" evidence="1">
    <location>
        <begin position="96"/>
        <end position="144"/>
    </location>
</feature>
<feature type="compositionally biased region" description="Low complexity" evidence="1">
    <location>
        <begin position="23"/>
        <end position="40"/>
    </location>
</feature>
<feature type="compositionally biased region" description="Low complexity" evidence="1">
    <location>
        <begin position="99"/>
        <end position="122"/>
    </location>
</feature>
<keyword evidence="3" id="KW-1185">Reference proteome</keyword>
<accession>A0A0D0CU78</accession>
<protein>
    <submittedName>
        <fullName evidence="2">Uncharacterized protein</fullName>
    </submittedName>
</protein>
<reference evidence="2 3" key="1">
    <citation type="submission" date="2014-04" db="EMBL/GenBank/DDBJ databases">
        <title>Evolutionary Origins and Diversification of the Mycorrhizal Mutualists.</title>
        <authorList>
            <consortium name="DOE Joint Genome Institute"/>
            <consortium name="Mycorrhizal Genomics Consortium"/>
            <person name="Kohler A."/>
            <person name="Kuo A."/>
            <person name="Nagy L.G."/>
            <person name="Floudas D."/>
            <person name="Copeland A."/>
            <person name="Barry K.W."/>
            <person name="Cichocki N."/>
            <person name="Veneault-Fourrey C."/>
            <person name="LaButti K."/>
            <person name="Lindquist E.A."/>
            <person name="Lipzen A."/>
            <person name="Lundell T."/>
            <person name="Morin E."/>
            <person name="Murat C."/>
            <person name="Riley R."/>
            <person name="Ohm R."/>
            <person name="Sun H."/>
            <person name="Tunlid A."/>
            <person name="Henrissat B."/>
            <person name="Grigoriev I.V."/>
            <person name="Hibbett D.S."/>
            <person name="Martin F."/>
        </authorList>
    </citation>
    <scope>NUCLEOTIDE SEQUENCE [LARGE SCALE GENOMIC DNA]</scope>
    <source>
        <strain evidence="2 3">FD-317 M1</strain>
    </source>
</reference>
<dbReference type="AlphaFoldDB" id="A0A0D0CU78"/>
<proteinExistence type="predicted"/>
<gene>
    <name evidence="2" type="ORF">GYMLUDRAFT_678441</name>
</gene>
<feature type="compositionally biased region" description="Pro residues" evidence="1">
    <location>
        <begin position="1"/>
        <end position="22"/>
    </location>
</feature>
<name>A0A0D0CU78_9AGAR</name>
<feature type="compositionally biased region" description="Gly residues" evidence="1">
    <location>
        <begin position="123"/>
        <end position="137"/>
    </location>
</feature>
<sequence>MPTVPPPPGDQNPTPSPPPPAAAAPSAPAPANANPAAVAPEIGHRPDTFTEHTLGIVAVPLYVRLKEYAVYNGGKVVPCAADTDIIAGEDDDDLDANLSFGSGPGSSSLSTSSSSSSTSSDSGGTGTQGQEWSGGPGPGYPISQETFDQGIADAWFPQFSTISTSASAGAKSGGGGGGTDKLIVSVPVQSLPPRVRGGRGKRKGVGVEEYEYVAVDEEAVARAVNANGDADADGSLRIPGMFHDRKTCSGCQAREEALRAARARDETEAEFGHLSDLPPYVPSPSTIPVCNGIRDVIITGTTDARHASAWGKWAWKGRVRKWDGLIGMIREPALDGPLGLPPGGSIEEARKIFFYGTLIGGKNLVGTWRVANHDPKMPAFEGAFTLGRKEEEGEMI</sequence>
<dbReference type="OrthoDB" id="434783at2759"/>